<dbReference type="Gene3D" id="3.40.190.150">
    <property type="entry name" value="Bordetella uptake gene, domain 1"/>
    <property type="match status" value="1"/>
</dbReference>
<dbReference type="SUPFAM" id="SSF53850">
    <property type="entry name" value="Periplasmic binding protein-like II"/>
    <property type="match status" value="1"/>
</dbReference>
<dbReference type="AlphaFoldDB" id="A0A936ZRS3"/>
<dbReference type="EMBL" id="JAEQNA010000008">
    <property type="protein sequence ID" value="MBL0422440.1"/>
    <property type="molecule type" value="Genomic_DNA"/>
</dbReference>
<keyword evidence="3" id="KW-1185">Reference proteome</keyword>
<evidence type="ECO:0000256" key="1">
    <source>
        <dbReference type="ARBA" id="ARBA00006987"/>
    </source>
</evidence>
<sequence length="326" mass="34173">MKRRQVLGHFLGAAATAGFAFPVRAQEYPSRTIKIVVPYAAGGSPDIVVRILAQPISAELGQPVVVENLPGSSGIAAIEQVKRATPDGYTLIDCDAGHWAVNPLIKKQLPYSFEKDLAPVSMLSTSALFLTVHESFPATNINEVVAAVKAKPGFYSYGSSGIGSLHHLTMEAFKAGLGLDILHVPYKGTGQSVPALAAGQVSMAIAAFNSVAPFAKAGKVRILAANTRERASILKDYPPMGDAGLKDFHFPGENALFAPAATPKAVIDKLAAAIGRAQKDPNTIAKLHAAGVEPPPTSTPAALAETIKRDIPRYQAAVKAAKVEPD</sequence>
<dbReference type="Pfam" id="PF03401">
    <property type="entry name" value="TctC"/>
    <property type="match status" value="1"/>
</dbReference>
<comment type="similarity">
    <text evidence="1">Belongs to the UPF0065 (bug) family.</text>
</comment>
<protein>
    <submittedName>
        <fullName evidence="2">Tripartite tricarboxylate transporter substrate binding protein</fullName>
    </submittedName>
</protein>
<proteinExistence type="inferred from homology"/>
<dbReference type="PANTHER" id="PTHR42928">
    <property type="entry name" value="TRICARBOXYLATE-BINDING PROTEIN"/>
    <property type="match status" value="1"/>
</dbReference>
<reference evidence="2" key="1">
    <citation type="submission" date="2021-01" db="EMBL/GenBank/DDBJ databases">
        <title>Ramlibacter sp. strain AW1 16S ribosomal RNA gene Genome sequencing and assembly.</title>
        <authorList>
            <person name="Kang M."/>
        </authorList>
    </citation>
    <scope>NUCLEOTIDE SEQUENCE</scope>
    <source>
        <strain evidence="2">AW1</strain>
    </source>
</reference>
<gene>
    <name evidence="2" type="ORF">JI739_18985</name>
</gene>
<dbReference type="Proteomes" id="UP000613011">
    <property type="component" value="Unassembled WGS sequence"/>
</dbReference>
<evidence type="ECO:0000313" key="2">
    <source>
        <dbReference type="EMBL" id="MBL0422440.1"/>
    </source>
</evidence>
<dbReference type="InterPro" id="IPR005064">
    <property type="entry name" value="BUG"/>
</dbReference>
<dbReference type="PIRSF" id="PIRSF017082">
    <property type="entry name" value="YflP"/>
    <property type="match status" value="1"/>
</dbReference>
<dbReference type="Gene3D" id="3.40.190.10">
    <property type="entry name" value="Periplasmic binding protein-like II"/>
    <property type="match status" value="1"/>
</dbReference>
<accession>A0A936ZRS3</accession>
<name>A0A936ZRS3_9BURK</name>
<organism evidence="2 3">
    <name type="scientific">Ramlibacter aurantiacus</name>
    <dbReference type="NCBI Taxonomy" id="2801330"/>
    <lineage>
        <taxon>Bacteria</taxon>
        <taxon>Pseudomonadati</taxon>
        <taxon>Pseudomonadota</taxon>
        <taxon>Betaproteobacteria</taxon>
        <taxon>Burkholderiales</taxon>
        <taxon>Comamonadaceae</taxon>
        <taxon>Ramlibacter</taxon>
    </lineage>
</organism>
<comment type="caution">
    <text evidence="2">The sequence shown here is derived from an EMBL/GenBank/DDBJ whole genome shotgun (WGS) entry which is preliminary data.</text>
</comment>
<evidence type="ECO:0000313" key="3">
    <source>
        <dbReference type="Proteomes" id="UP000613011"/>
    </source>
</evidence>
<dbReference type="RefSeq" id="WP_201685521.1">
    <property type="nucleotide sequence ID" value="NZ_JAEQNA010000008.1"/>
</dbReference>
<dbReference type="InterPro" id="IPR042100">
    <property type="entry name" value="Bug_dom1"/>
</dbReference>
<dbReference type="PANTHER" id="PTHR42928:SF5">
    <property type="entry name" value="BLR1237 PROTEIN"/>
    <property type="match status" value="1"/>
</dbReference>